<dbReference type="HOGENOM" id="CLU_017584_4_2_1"/>
<keyword evidence="11" id="KW-0585">Phenylalanine catabolism</keyword>
<dbReference type="InterPro" id="IPR004839">
    <property type="entry name" value="Aminotransferase_I/II_large"/>
</dbReference>
<keyword evidence="7 17" id="KW-0032">Aminotransferase</keyword>
<evidence type="ECO:0000256" key="6">
    <source>
        <dbReference type="ARBA" id="ARBA00015959"/>
    </source>
</evidence>
<evidence type="ECO:0000313" key="17">
    <source>
        <dbReference type="EMBL" id="EDV47109.1"/>
    </source>
</evidence>
<evidence type="ECO:0000256" key="12">
    <source>
        <dbReference type="ARBA" id="ARBA00047798"/>
    </source>
</evidence>
<reference evidence="17 18" key="2">
    <citation type="journal article" date="2008" name="Bioinformatics">
        <title>Assembly reconciliation.</title>
        <authorList>
            <person name="Zimin A.V."/>
            <person name="Smith D.R."/>
            <person name="Sutton G."/>
            <person name="Yorke J.A."/>
        </authorList>
    </citation>
    <scope>NUCLEOTIDE SEQUENCE [LARGE SCALE GENOMIC DNA]</scope>
    <source>
        <strain evidence="17 18">TSC#14021-0224.01</strain>
    </source>
</reference>
<evidence type="ECO:0000256" key="8">
    <source>
        <dbReference type="ARBA" id="ARBA00022679"/>
    </source>
</evidence>
<dbReference type="PRINTS" id="PR00753">
    <property type="entry name" value="ACCSYNTHASE"/>
</dbReference>
<dbReference type="PANTHER" id="PTHR45744:SF2">
    <property type="entry name" value="TYROSINE AMINOTRANSFERASE"/>
    <property type="match status" value="1"/>
</dbReference>
<feature type="region of interest" description="Disordered" evidence="15">
    <location>
        <begin position="1"/>
        <end position="39"/>
    </location>
</feature>
<evidence type="ECO:0000256" key="2">
    <source>
        <dbReference type="ARBA" id="ARBA00005203"/>
    </source>
</evidence>
<dbReference type="AlphaFoldDB" id="B3NVU4"/>
<dbReference type="PIRSF" id="PIRSF000517">
    <property type="entry name" value="Tyr_transaminase"/>
    <property type="match status" value="1"/>
</dbReference>
<evidence type="ECO:0000256" key="15">
    <source>
        <dbReference type="SAM" id="MobiDB-lite"/>
    </source>
</evidence>
<comment type="pathway">
    <text evidence="2 13">Amino-acid degradation; L-phenylalanine degradation; acetoacetate and fumarate from L-phenylalanine: step 2/6.</text>
</comment>
<gene>
    <name evidence="17" type="primary">Dere\GG17840</name>
    <name evidence="17" type="synonym">dere_GLEANR_2733</name>
    <name evidence="17" type="synonym">GG17840</name>
    <name evidence="17" type="ORF">Dere_GG17840</name>
</gene>
<evidence type="ECO:0000256" key="14">
    <source>
        <dbReference type="PIRSR" id="PIRSR000517-1"/>
    </source>
</evidence>
<dbReference type="GO" id="GO:0030170">
    <property type="term" value="F:pyridoxal phosphate binding"/>
    <property type="evidence" value="ECO:0007669"/>
    <property type="project" value="InterPro"/>
</dbReference>
<evidence type="ECO:0000256" key="7">
    <source>
        <dbReference type="ARBA" id="ARBA00022576"/>
    </source>
</evidence>
<dbReference type="InterPro" id="IPR015424">
    <property type="entry name" value="PyrdxlP-dep_Trfase"/>
</dbReference>
<dbReference type="SUPFAM" id="SSF53383">
    <property type="entry name" value="PLP-dependent transferases"/>
    <property type="match status" value="1"/>
</dbReference>
<feature type="domain" description="Aminotransferase class I/classII large" evidence="16">
    <location>
        <begin position="117"/>
        <end position="480"/>
    </location>
</feature>
<dbReference type="Proteomes" id="UP000008711">
    <property type="component" value="Unassembled WGS sequence"/>
</dbReference>
<dbReference type="Pfam" id="PF00155">
    <property type="entry name" value="Aminotran_1_2"/>
    <property type="match status" value="1"/>
</dbReference>
<dbReference type="InterPro" id="IPR005958">
    <property type="entry name" value="TyrNic_aminoTrfase"/>
</dbReference>
<sequence length="508" mass="56419">MPSSVANESQFRYQSSRSRASCPSRSPSGPESPTPVTPNCDVVDLALAELQLQSQEIRKQQELVATTSSSSSSSISSIGSPKRSGWQIKSSKLSLNTHNRIRNIVESLKIKPNPEKPMIPLSIGDPTTFGNLKAADETMKAVLHSLESGKFNGYASTMGHEVARKAVAKYSAHQRSDGEIDPNEVVLCSGCSSALEYCILALADRGQNVLVPRPGFCLYYTLAEGMDIEVRYYDLLPDQQWRADLVQLESLIDENTAALLINNPSNPCGSVFDEQHLRELIAICERHYLPIIADEIYEHFVFPGSKHLAVSSLTTEVPVLSCGGLTKRFLVPGWRMGWIIVHDRKNRLRDAIVGLKNMCGRILGSNTIIQGALPDILTKTPQSYFDGVIDVLHSNAELAYKMLKQVRGLDPVMPHGAMYMMIGVSIERFPAFKDDTHFVQELVNEQSVFCLPGSCFEYPGYVRIVLTVPGAMIEEACSRIAEFCDRHYKKESRNFIEHELLDCDDLAF</sequence>
<comment type="similarity">
    <text evidence="3 13">Belongs to the class-I pyridoxal-phosphate-dependent aminotransferase family.</text>
</comment>
<name>B3NVU4_DROER</name>
<evidence type="ECO:0000313" key="18">
    <source>
        <dbReference type="Proteomes" id="UP000008711"/>
    </source>
</evidence>
<comment type="subunit">
    <text evidence="4 13">Homodimer.</text>
</comment>
<protein>
    <recommendedName>
        <fullName evidence="6 13">Tyrosine aminotransferase</fullName>
        <shortName evidence="13">TAT</shortName>
        <ecNumber evidence="5 13">2.6.1.5</ecNumber>
    </recommendedName>
</protein>
<dbReference type="PROSITE" id="PS00105">
    <property type="entry name" value="AA_TRANSFER_CLASS_1"/>
    <property type="match status" value="1"/>
</dbReference>
<feature type="region of interest" description="Disordered" evidence="15">
    <location>
        <begin position="63"/>
        <end position="85"/>
    </location>
</feature>
<dbReference type="PANTHER" id="PTHR45744">
    <property type="entry name" value="TYROSINE AMINOTRANSFERASE"/>
    <property type="match status" value="1"/>
</dbReference>
<proteinExistence type="inferred from homology"/>
<keyword evidence="8 17" id="KW-0808">Transferase</keyword>
<dbReference type="GO" id="GO:0006559">
    <property type="term" value="P:L-phenylalanine catabolic process"/>
    <property type="evidence" value="ECO:0007669"/>
    <property type="project" value="UniProtKB-UniRule"/>
</dbReference>
<dbReference type="Gene3D" id="3.90.1150.10">
    <property type="entry name" value="Aspartate Aminotransferase, domain 1"/>
    <property type="match status" value="1"/>
</dbReference>
<reference evidence="17 18" key="1">
    <citation type="journal article" date="2007" name="Nature">
        <title>Evolution of genes and genomes on the Drosophila phylogeny.</title>
        <authorList>
            <consortium name="Drosophila 12 Genomes Consortium"/>
            <person name="Clark A.G."/>
            <person name="Eisen M.B."/>
            <person name="Smith D.R."/>
            <person name="Bergman C.M."/>
            <person name="Oliver B."/>
            <person name="Markow T.A."/>
            <person name="Kaufman T.C."/>
            <person name="Kellis M."/>
            <person name="Gelbart W."/>
            <person name="Iyer V.N."/>
            <person name="Pollard D.A."/>
            <person name="Sackton T.B."/>
            <person name="Larracuente A.M."/>
            <person name="Singh N.D."/>
            <person name="Abad J.P."/>
            <person name="Abt D.N."/>
            <person name="Adryan B."/>
            <person name="Aguade M."/>
            <person name="Akashi H."/>
            <person name="Anderson W.W."/>
            <person name="Aquadro C.F."/>
            <person name="Ardell D.H."/>
            <person name="Arguello R."/>
            <person name="Artieri C.G."/>
            <person name="Barbash D.A."/>
            <person name="Barker D."/>
            <person name="Barsanti P."/>
            <person name="Batterham P."/>
            <person name="Batzoglou S."/>
            <person name="Begun D."/>
            <person name="Bhutkar A."/>
            <person name="Blanco E."/>
            <person name="Bosak S.A."/>
            <person name="Bradley R.K."/>
            <person name="Brand A.D."/>
            <person name="Brent M.R."/>
            <person name="Brooks A.N."/>
            <person name="Brown R.H."/>
            <person name="Butlin R.K."/>
            <person name="Caggese C."/>
            <person name="Calvi B.R."/>
            <person name="Bernardo de Carvalho A."/>
            <person name="Caspi A."/>
            <person name="Castrezana S."/>
            <person name="Celniker S.E."/>
            <person name="Chang J.L."/>
            <person name="Chapple C."/>
            <person name="Chatterji S."/>
            <person name="Chinwalla A."/>
            <person name="Civetta A."/>
            <person name="Clifton S.W."/>
            <person name="Comeron J.M."/>
            <person name="Costello J.C."/>
            <person name="Coyne J.A."/>
            <person name="Daub J."/>
            <person name="David R.G."/>
            <person name="Delcher A.L."/>
            <person name="Delehaunty K."/>
            <person name="Do C.B."/>
            <person name="Ebling H."/>
            <person name="Edwards K."/>
            <person name="Eickbush T."/>
            <person name="Evans J.D."/>
            <person name="Filipski A."/>
            <person name="Findeiss S."/>
            <person name="Freyhult E."/>
            <person name="Fulton L."/>
            <person name="Fulton R."/>
            <person name="Garcia A.C."/>
            <person name="Gardiner A."/>
            <person name="Garfield D.A."/>
            <person name="Garvin B.E."/>
            <person name="Gibson G."/>
            <person name="Gilbert D."/>
            <person name="Gnerre S."/>
            <person name="Godfrey J."/>
            <person name="Good R."/>
            <person name="Gotea V."/>
            <person name="Gravely B."/>
            <person name="Greenberg A.J."/>
            <person name="Griffiths-Jones S."/>
            <person name="Gross S."/>
            <person name="Guigo R."/>
            <person name="Gustafson E.A."/>
            <person name="Haerty W."/>
            <person name="Hahn M.W."/>
            <person name="Halligan D.L."/>
            <person name="Halpern A.L."/>
            <person name="Halter G.M."/>
            <person name="Han M.V."/>
            <person name="Heger A."/>
            <person name="Hillier L."/>
            <person name="Hinrichs A.S."/>
            <person name="Holmes I."/>
            <person name="Hoskins R.A."/>
            <person name="Hubisz M.J."/>
            <person name="Hultmark D."/>
            <person name="Huntley M.A."/>
            <person name="Jaffe D.B."/>
            <person name="Jagadeeshan S."/>
            <person name="Jeck W.R."/>
            <person name="Johnson J."/>
            <person name="Jones C.D."/>
            <person name="Jordan W.C."/>
            <person name="Karpen G.H."/>
            <person name="Kataoka E."/>
            <person name="Keightley P.D."/>
            <person name="Kheradpour P."/>
            <person name="Kirkness E.F."/>
            <person name="Koerich L.B."/>
            <person name="Kristiansen K."/>
            <person name="Kudrna D."/>
            <person name="Kulathinal R.J."/>
            <person name="Kumar S."/>
            <person name="Kwok R."/>
            <person name="Lander E."/>
            <person name="Langley C.H."/>
            <person name="Lapoint R."/>
            <person name="Lazzaro B.P."/>
            <person name="Lee S.J."/>
            <person name="Levesque L."/>
            <person name="Li R."/>
            <person name="Lin C.F."/>
            <person name="Lin M.F."/>
            <person name="Lindblad-Toh K."/>
            <person name="Llopart A."/>
            <person name="Long M."/>
            <person name="Low L."/>
            <person name="Lozovsky E."/>
            <person name="Lu J."/>
            <person name="Luo M."/>
            <person name="Machado C.A."/>
            <person name="Makalowski W."/>
            <person name="Marzo M."/>
            <person name="Matsuda M."/>
            <person name="Matzkin L."/>
            <person name="McAllister B."/>
            <person name="McBride C.S."/>
            <person name="McKernan B."/>
            <person name="McKernan K."/>
            <person name="Mendez-Lago M."/>
            <person name="Minx P."/>
            <person name="Mollenhauer M.U."/>
            <person name="Montooth K."/>
            <person name="Mount S.M."/>
            <person name="Mu X."/>
            <person name="Myers E."/>
            <person name="Negre B."/>
            <person name="Newfeld S."/>
            <person name="Nielsen R."/>
            <person name="Noor M.A."/>
            <person name="O'Grady P."/>
            <person name="Pachter L."/>
            <person name="Papaceit M."/>
            <person name="Parisi M.J."/>
            <person name="Parisi M."/>
            <person name="Parts L."/>
            <person name="Pedersen J.S."/>
            <person name="Pesole G."/>
            <person name="Phillippy A.M."/>
            <person name="Ponting C.P."/>
            <person name="Pop M."/>
            <person name="Porcelli D."/>
            <person name="Powell J.R."/>
            <person name="Prohaska S."/>
            <person name="Pruitt K."/>
            <person name="Puig M."/>
            <person name="Quesneville H."/>
            <person name="Ram K.R."/>
            <person name="Rand D."/>
            <person name="Rasmussen M.D."/>
            <person name="Reed L.K."/>
            <person name="Reenan R."/>
            <person name="Reily A."/>
            <person name="Remington K.A."/>
            <person name="Rieger T.T."/>
            <person name="Ritchie M.G."/>
            <person name="Robin C."/>
            <person name="Rogers Y.H."/>
            <person name="Rohde C."/>
            <person name="Rozas J."/>
            <person name="Rubenfield M.J."/>
            <person name="Ruiz A."/>
            <person name="Russo S."/>
            <person name="Salzberg S.L."/>
            <person name="Sanchez-Gracia A."/>
            <person name="Saranga D.J."/>
            <person name="Sato H."/>
            <person name="Schaeffer S.W."/>
            <person name="Schatz M.C."/>
            <person name="Schlenke T."/>
            <person name="Schwartz R."/>
            <person name="Segarra C."/>
            <person name="Singh R.S."/>
            <person name="Sirot L."/>
            <person name="Sirota M."/>
            <person name="Sisneros N.B."/>
            <person name="Smith C.D."/>
            <person name="Smith T.F."/>
            <person name="Spieth J."/>
            <person name="Stage D.E."/>
            <person name="Stark A."/>
            <person name="Stephan W."/>
            <person name="Strausberg R.L."/>
            <person name="Strempel S."/>
            <person name="Sturgill D."/>
            <person name="Sutton G."/>
            <person name="Sutton G.G."/>
            <person name="Tao W."/>
            <person name="Teichmann S."/>
            <person name="Tobari Y.N."/>
            <person name="Tomimura Y."/>
            <person name="Tsolas J.M."/>
            <person name="Valente V.L."/>
            <person name="Venter E."/>
            <person name="Venter J.C."/>
            <person name="Vicario S."/>
            <person name="Vieira F.G."/>
            <person name="Vilella A.J."/>
            <person name="Villasante A."/>
            <person name="Walenz B."/>
            <person name="Wang J."/>
            <person name="Wasserman M."/>
            <person name="Watts T."/>
            <person name="Wilson D."/>
            <person name="Wilson R.K."/>
            <person name="Wing R.A."/>
            <person name="Wolfner M.F."/>
            <person name="Wong A."/>
            <person name="Wong G.K."/>
            <person name="Wu C.I."/>
            <person name="Wu G."/>
            <person name="Yamamoto D."/>
            <person name="Yang H.P."/>
            <person name="Yang S.P."/>
            <person name="Yorke J.A."/>
            <person name="Yoshida K."/>
            <person name="Zdobnov E."/>
            <person name="Zhang P."/>
            <person name="Zhang Y."/>
            <person name="Zimin A.V."/>
            <person name="Baldwin J."/>
            <person name="Abdouelleil A."/>
            <person name="Abdulkadir J."/>
            <person name="Abebe A."/>
            <person name="Abera B."/>
            <person name="Abreu J."/>
            <person name="Acer S.C."/>
            <person name="Aftuck L."/>
            <person name="Alexander A."/>
            <person name="An P."/>
            <person name="Anderson E."/>
            <person name="Anderson S."/>
            <person name="Arachi H."/>
            <person name="Azer M."/>
            <person name="Bachantsang P."/>
            <person name="Barry A."/>
            <person name="Bayul T."/>
            <person name="Berlin A."/>
            <person name="Bessette D."/>
            <person name="Bloom T."/>
            <person name="Blye J."/>
            <person name="Boguslavskiy L."/>
            <person name="Bonnet C."/>
            <person name="Boukhgalter B."/>
            <person name="Bourzgui I."/>
            <person name="Brown A."/>
            <person name="Cahill P."/>
            <person name="Channer S."/>
            <person name="Cheshatsang Y."/>
            <person name="Chuda L."/>
            <person name="Citroen M."/>
            <person name="Collymore A."/>
            <person name="Cooke P."/>
            <person name="Costello M."/>
            <person name="D'Aco K."/>
            <person name="Daza R."/>
            <person name="De Haan G."/>
            <person name="DeGray S."/>
            <person name="DeMaso C."/>
            <person name="Dhargay N."/>
            <person name="Dooley K."/>
            <person name="Dooley E."/>
            <person name="Doricent M."/>
            <person name="Dorje P."/>
            <person name="Dorjee K."/>
            <person name="Dupes A."/>
            <person name="Elong R."/>
            <person name="Falk J."/>
            <person name="Farina A."/>
            <person name="Faro S."/>
            <person name="Ferguson D."/>
            <person name="Fisher S."/>
            <person name="Foley C.D."/>
            <person name="Franke A."/>
            <person name="Friedrich D."/>
            <person name="Gadbois L."/>
            <person name="Gearin G."/>
            <person name="Gearin C.R."/>
            <person name="Giannoukos G."/>
            <person name="Goode T."/>
            <person name="Graham J."/>
            <person name="Grandbois E."/>
            <person name="Grewal S."/>
            <person name="Gyaltsen K."/>
            <person name="Hafez N."/>
            <person name="Hagos B."/>
            <person name="Hall J."/>
            <person name="Henson C."/>
            <person name="Hollinger A."/>
            <person name="Honan T."/>
            <person name="Huard M.D."/>
            <person name="Hughes L."/>
            <person name="Hurhula B."/>
            <person name="Husby M.E."/>
            <person name="Kamat A."/>
            <person name="Kanga B."/>
            <person name="Kashin S."/>
            <person name="Khazanovich D."/>
            <person name="Kisner P."/>
            <person name="Lance K."/>
            <person name="Lara M."/>
            <person name="Lee W."/>
            <person name="Lennon N."/>
            <person name="Letendre F."/>
            <person name="LeVine R."/>
            <person name="Lipovsky A."/>
            <person name="Liu X."/>
            <person name="Liu J."/>
            <person name="Liu S."/>
            <person name="Lokyitsang T."/>
            <person name="Lokyitsang Y."/>
            <person name="Lubonja R."/>
            <person name="Lui A."/>
            <person name="MacDonald P."/>
            <person name="Magnisalis V."/>
            <person name="Maru K."/>
            <person name="Matthews C."/>
            <person name="McCusker W."/>
            <person name="McDonough S."/>
            <person name="Mehta T."/>
            <person name="Meldrim J."/>
            <person name="Meneus L."/>
            <person name="Mihai O."/>
            <person name="Mihalev A."/>
            <person name="Mihova T."/>
            <person name="Mittelman R."/>
            <person name="Mlenga V."/>
            <person name="Montmayeur A."/>
            <person name="Mulrain L."/>
            <person name="Navidi A."/>
            <person name="Naylor J."/>
            <person name="Negash T."/>
            <person name="Nguyen T."/>
            <person name="Nguyen N."/>
            <person name="Nicol R."/>
            <person name="Norbu C."/>
            <person name="Norbu N."/>
            <person name="Novod N."/>
            <person name="O'Neill B."/>
            <person name="Osman S."/>
            <person name="Markiewicz E."/>
            <person name="Oyono O.L."/>
            <person name="Patti C."/>
            <person name="Phunkhang P."/>
            <person name="Pierre F."/>
            <person name="Priest M."/>
            <person name="Raghuraman S."/>
            <person name="Rege F."/>
            <person name="Reyes R."/>
            <person name="Rise C."/>
            <person name="Rogov P."/>
            <person name="Ross K."/>
            <person name="Ryan E."/>
            <person name="Settipalli S."/>
            <person name="Shea T."/>
            <person name="Sherpa N."/>
            <person name="Shi L."/>
            <person name="Shih D."/>
            <person name="Sparrow T."/>
            <person name="Spaulding J."/>
            <person name="Stalker J."/>
            <person name="Stange-Thomann N."/>
            <person name="Stavropoulos S."/>
            <person name="Stone C."/>
            <person name="Strader C."/>
            <person name="Tesfaye S."/>
            <person name="Thomson T."/>
            <person name="Thoulutsang Y."/>
            <person name="Thoulutsang D."/>
            <person name="Topham K."/>
            <person name="Topping I."/>
            <person name="Tsamla T."/>
            <person name="Vassiliev H."/>
            <person name="Vo A."/>
            <person name="Wangchuk T."/>
            <person name="Wangdi T."/>
            <person name="Weiand M."/>
            <person name="Wilkinson J."/>
            <person name="Wilson A."/>
            <person name="Yadav S."/>
            <person name="Young G."/>
            <person name="Yu Q."/>
            <person name="Zembek L."/>
            <person name="Zhong D."/>
            <person name="Zimmer A."/>
            <person name="Zwirko Z."/>
            <person name="Jaffe D.B."/>
            <person name="Alvarez P."/>
            <person name="Brockman W."/>
            <person name="Butler J."/>
            <person name="Chin C."/>
            <person name="Gnerre S."/>
            <person name="Grabherr M."/>
            <person name="Kleber M."/>
            <person name="Mauceli E."/>
            <person name="MacCallum I."/>
        </authorList>
    </citation>
    <scope>NUCLEOTIDE SEQUENCE [LARGE SCALE GENOMIC DNA]</scope>
    <source>
        <strain evidence="17 18">TSC#14021-0224.01</strain>
    </source>
</reference>
<dbReference type="UniPathway" id="UPA00139">
    <property type="reaction ID" value="UER00338"/>
</dbReference>
<evidence type="ECO:0000256" key="3">
    <source>
        <dbReference type="ARBA" id="ARBA00007441"/>
    </source>
</evidence>
<dbReference type="InterPro" id="IPR004838">
    <property type="entry name" value="NHTrfase_class1_PyrdxlP-BS"/>
</dbReference>
<dbReference type="Gene3D" id="3.40.640.10">
    <property type="entry name" value="Type I PLP-dependent aspartate aminotransferase-like (Major domain)"/>
    <property type="match status" value="1"/>
</dbReference>
<evidence type="ECO:0000256" key="4">
    <source>
        <dbReference type="ARBA" id="ARBA00011738"/>
    </source>
</evidence>
<accession>B3NVU4</accession>
<comment type="cofactor">
    <cofactor evidence="1 13 14">
        <name>pyridoxal 5'-phosphate</name>
        <dbReference type="ChEBI" id="CHEBI:597326"/>
    </cofactor>
</comment>
<keyword evidence="10 13" id="KW-0663">Pyridoxal phosphate</keyword>
<dbReference type="NCBIfam" id="TIGR01264">
    <property type="entry name" value="tyr_amTase_E"/>
    <property type="match status" value="1"/>
</dbReference>
<dbReference type="GO" id="GO:0004838">
    <property type="term" value="F:L-tyrosine-2-oxoglutarate transaminase activity"/>
    <property type="evidence" value="ECO:0007669"/>
    <property type="project" value="UniProtKB-UniRule"/>
</dbReference>
<dbReference type="InterPro" id="IPR005957">
    <property type="entry name" value="Tyrosine_aminoTrfase"/>
</dbReference>
<comment type="catalytic activity">
    <reaction evidence="12 13">
        <text>L-tyrosine + 2-oxoglutarate = 3-(4-hydroxyphenyl)pyruvate + L-glutamate</text>
        <dbReference type="Rhea" id="RHEA:15093"/>
        <dbReference type="ChEBI" id="CHEBI:16810"/>
        <dbReference type="ChEBI" id="CHEBI:29985"/>
        <dbReference type="ChEBI" id="CHEBI:36242"/>
        <dbReference type="ChEBI" id="CHEBI:58315"/>
        <dbReference type="EC" id="2.6.1.5"/>
    </reaction>
</comment>
<dbReference type="OrthoDB" id="7042322at2759"/>
<evidence type="ECO:0000256" key="9">
    <source>
        <dbReference type="ARBA" id="ARBA00022878"/>
    </source>
</evidence>
<evidence type="ECO:0000256" key="5">
    <source>
        <dbReference type="ARBA" id="ARBA00012749"/>
    </source>
</evidence>
<comment type="function">
    <text evidence="13">Transaminase involved in tyrosine breakdown. Converts tyrosine to p-hydroxyphenylpyruvate.</text>
</comment>
<feature type="compositionally biased region" description="Polar residues" evidence="15">
    <location>
        <begin position="1"/>
        <end position="14"/>
    </location>
</feature>
<dbReference type="PhylomeDB" id="B3NVU4"/>
<dbReference type="CDD" id="cd00609">
    <property type="entry name" value="AAT_like"/>
    <property type="match status" value="1"/>
</dbReference>
<keyword evidence="9" id="KW-0828">Tyrosine catabolism</keyword>
<organism evidence="17 18">
    <name type="scientific">Drosophila erecta</name>
    <name type="common">Fruit fly</name>
    <dbReference type="NCBI Taxonomy" id="7220"/>
    <lineage>
        <taxon>Eukaryota</taxon>
        <taxon>Metazoa</taxon>
        <taxon>Ecdysozoa</taxon>
        <taxon>Arthropoda</taxon>
        <taxon>Hexapoda</taxon>
        <taxon>Insecta</taxon>
        <taxon>Pterygota</taxon>
        <taxon>Neoptera</taxon>
        <taxon>Endopterygota</taxon>
        <taxon>Diptera</taxon>
        <taxon>Brachycera</taxon>
        <taxon>Muscomorpha</taxon>
        <taxon>Ephydroidea</taxon>
        <taxon>Drosophilidae</taxon>
        <taxon>Drosophila</taxon>
        <taxon>Sophophora</taxon>
    </lineage>
</organism>
<dbReference type="OMA" id="CALDLCI"/>
<evidence type="ECO:0000256" key="10">
    <source>
        <dbReference type="ARBA" id="ARBA00022898"/>
    </source>
</evidence>
<dbReference type="GO" id="GO:0006572">
    <property type="term" value="P:L-tyrosine catabolic process"/>
    <property type="evidence" value="ECO:0007669"/>
    <property type="project" value="UniProtKB-KW"/>
</dbReference>
<dbReference type="eggNOG" id="KOG0259">
    <property type="taxonomic scope" value="Eukaryota"/>
</dbReference>
<dbReference type="KEGG" id="der:6550581"/>
<feature type="compositionally biased region" description="Low complexity" evidence="15">
    <location>
        <begin position="68"/>
        <end position="80"/>
    </location>
</feature>
<evidence type="ECO:0000259" key="16">
    <source>
        <dbReference type="Pfam" id="PF00155"/>
    </source>
</evidence>
<dbReference type="InterPro" id="IPR015421">
    <property type="entry name" value="PyrdxlP-dep_Trfase_major"/>
</dbReference>
<dbReference type="EMBL" id="CH954180">
    <property type="protein sequence ID" value="EDV47109.1"/>
    <property type="molecule type" value="Genomic_DNA"/>
</dbReference>
<keyword evidence="18" id="KW-1185">Reference proteome</keyword>
<dbReference type="EC" id="2.6.1.5" evidence="5 13"/>
<dbReference type="InterPro" id="IPR015422">
    <property type="entry name" value="PyrdxlP-dep_Trfase_small"/>
</dbReference>
<feature type="modified residue" description="N6-(pyridoxal phosphate)lysine" evidence="14">
    <location>
        <position position="327"/>
    </location>
</feature>
<evidence type="ECO:0000256" key="11">
    <source>
        <dbReference type="ARBA" id="ARBA00023232"/>
    </source>
</evidence>
<feature type="compositionally biased region" description="Low complexity" evidence="15">
    <location>
        <begin position="15"/>
        <end position="29"/>
    </location>
</feature>
<evidence type="ECO:0000256" key="13">
    <source>
        <dbReference type="PIRNR" id="PIRNR000517"/>
    </source>
</evidence>
<dbReference type="GO" id="GO:0005739">
    <property type="term" value="C:mitochondrion"/>
    <property type="evidence" value="ECO:0007669"/>
    <property type="project" value="EnsemblMetazoa"/>
</dbReference>
<evidence type="ECO:0000256" key="1">
    <source>
        <dbReference type="ARBA" id="ARBA00001933"/>
    </source>
</evidence>
<dbReference type="NCBIfam" id="TIGR01265">
    <property type="entry name" value="tyr_nico_aTase"/>
    <property type="match status" value="1"/>
</dbReference>